<sequence length="73" mass="7672">MCLRSRSKTQRGGLIADLIDAGCAYPCGSGLARESGGSANINVGWADAFASKPAPTFDLRCLEHFVRLTDPAS</sequence>
<accession>A0A646P008</accession>
<reference evidence="1 2" key="1">
    <citation type="submission" date="2019-08" db="EMBL/GenBank/DDBJ databases">
        <title>Pseudomonas haemolytica sp. nov. isolated from raw milk and skim milk concentrate.</title>
        <authorList>
            <person name="Hofmann K."/>
            <person name="Huptas C."/>
            <person name="Doll E."/>
            <person name="Scherer S."/>
            <person name="Wenning M."/>
        </authorList>
    </citation>
    <scope>NUCLEOTIDE SEQUENCE [LARGE SCALE GENOMIC DNA]</scope>
    <source>
        <strain evidence="1 2">DSM 108988</strain>
    </source>
</reference>
<gene>
    <name evidence="1" type="ORF">FRT60_11410</name>
</gene>
<proteinExistence type="predicted"/>
<name>A0A646P008_9PSED</name>
<evidence type="ECO:0000313" key="1">
    <source>
        <dbReference type="EMBL" id="MRJ20935.1"/>
    </source>
</evidence>
<dbReference type="EMBL" id="VOIX01000004">
    <property type="protein sequence ID" value="MRJ20935.1"/>
    <property type="molecule type" value="Genomic_DNA"/>
</dbReference>
<protein>
    <submittedName>
        <fullName evidence="1">Uncharacterized protein</fullName>
    </submittedName>
</protein>
<dbReference type="Proteomes" id="UP000432048">
    <property type="component" value="Unassembled WGS sequence"/>
</dbReference>
<comment type="caution">
    <text evidence="1">The sequence shown here is derived from an EMBL/GenBank/DDBJ whole genome shotgun (WGS) entry which is preliminary data.</text>
</comment>
<organism evidence="1 2">
    <name type="scientific">Pseudomonas haemolytica</name>
    <dbReference type="NCBI Taxonomy" id="2600065"/>
    <lineage>
        <taxon>Bacteria</taxon>
        <taxon>Pseudomonadati</taxon>
        <taxon>Pseudomonadota</taxon>
        <taxon>Gammaproteobacteria</taxon>
        <taxon>Pseudomonadales</taxon>
        <taxon>Pseudomonadaceae</taxon>
        <taxon>Pseudomonas</taxon>
    </lineage>
</organism>
<dbReference type="AlphaFoldDB" id="A0A646P008"/>
<evidence type="ECO:0000313" key="2">
    <source>
        <dbReference type="Proteomes" id="UP000432048"/>
    </source>
</evidence>